<comment type="caution">
    <text evidence="3">The sequence shown here is derived from an EMBL/GenBank/DDBJ whole genome shotgun (WGS) entry which is preliminary data.</text>
</comment>
<feature type="domain" description="Protein kinase" evidence="2">
    <location>
        <begin position="54"/>
        <end position="354"/>
    </location>
</feature>
<protein>
    <submittedName>
        <fullName evidence="3">Protein kinase domain</fullName>
    </submittedName>
</protein>
<dbReference type="AlphaFoldDB" id="A0A8S9UZ00"/>
<dbReference type="InterPro" id="IPR011009">
    <property type="entry name" value="Kinase-like_dom_sf"/>
</dbReference>
<dbReference type="GO" id="GO:0005524">
    <property type="term" value="F:ATP binding"/>
    <property type="evidence" value="ECO:0007669"/>
    <property type="project" value="InterPro"/>
</dbReference>
<dbReference type="InterPro" id="IPR008271">
    <property type="entry name" value="Ser/Thr_kinase_AS"/>
</dbReference>
<dbReference type="GO" id="GO:0004674">
    <property type="term" value="F:protein serine/threonine kinase activity"/>
    <property type="evidence" value="ECO:0007669"/>
    <property type="project" value="TreeGrafter"/>
</dbReference>
<evidence type="ECO:0000256" key="1">
    <source>
        <dbReference type="ARBA" id="ARBA00022741"/>
    </source>
</evidence>
<dbReference type="PANTHER" id="PTHR22967">
    <property type="entry name" value="SERINE/THREONINE PROTEIN KINASE"/>
    <property type="match status" value="1"/>
</dbReference>
<dbReference type="InterPro" id="IPR000719">
    <property type="entry name" value="Prot_kinase_dom"/>
</dbReference>
<dbReference type="GO" id="GO:0005737">
    <property type="term" value="C:cytoplasm"/>
    <property type="evidence" value="ECO:0007669"/>
    <property type="project" value="TreeGrafter"/>
</dbReference>
<sequence>MAEKEAFSPVARQSPDTSSRICSAVTLFPLYAAQRLLSCLGYTHSVRMQSGRTVIVSSEITQGGFSFVYKAIDTDTGEPFALKKILCQTNEQVQLAKAEIQALKAFTHPNIMSLRDYAVVSTGADSFEYYLLFPFMENGTLRTMINNAIRHFMSSYSGLCQQFTNNSQDVRIPEVQILDMFLQVCRAVAELHSKSPPLAHRDIKPENVLLSDEGEPLLTDFGSVTTADVVISKRSDALLLQEHAAQQSSMAYRAPELYDVPDNGHISSATDIWSLGCLLFAMAFGYSPFECSFYDSGVVRVVECTYLAVIGPIKFPKNCSYSSKLCEMIRWILTQDATARPTVFDVIERLHNRND</sequence>
<evidence type="ECO:0000259" key="2">
    <source>
        <dbReference type="PROSITE" id="PS50011"/>
    </source>
</evidence>
<reference evidence="3" key="1">
    <citation type="submission" date="2020-03" db="EMBL/GenBank/DDBJ databases">
        <title>Hybrid Assembly of Korean Phytophthora infestans isolates.</title>
        <authorList>
            <person name="Prokchorchik M."/>
            <person name="Lee Y."/>
            <person name="Seo J."/>
            <person name="Cho J.-H."/>
            <person name="Park Y.-E."/>
            <person name="Jang D.-C."/>
            <person name="Im J.-S."/>
            <person name="Choi J.-G."/>
            <person name="Park H.-J."/>
            <person name="Lee G.-B."/>
            <person name="Lee Y.-G."/>
            <person name="Hong S.-Y."/>
            <person name="Cho K."/>
            <person name="Sohn K.H."/>
        </authorList>
    </citation>
    <scope>NUCLEOTIDE SEQUENCE</scope>
    <source>
        <strain evidence="3">KR_2_A2</strain>
    </source>
</reference>
<dbReference type="PANTHER" id="PTHR22967:SF92">
    <property type="entry name" value="LD17053P"/>
    <property type="match status" value="1"/>
</dbReference>
<dbReference type="Gene3D" id="1.10.510.10">
    <property type="entry name" value="Transferase(Phosphotransferase) domain 1"/>
    <property type="match status" value="1"/>
</dbReference>
<keyword evidence="1" id="KW-0547">Nucleotide-binding</keyword>
<keyword evidence="3" id="KW-0808">Transferase</keyword>
<dbReference type="Proteomes" id="UP000704712">
    <property type="component" value="Unassembled WGS sequence"/>
</dbReference>
<evidence type="ECO:0000313" key="4">
    <source>
        <dbReference type="Proteomes" id="UP000704712"/>
    </source>
</evidence>
<dbReference type="SMART" id="SM00220">
    <property type="entry name" value="S_TKc"/>
    <property type="match status" value="1"/>
</dbReference>
<name>A0A8S9UZ00_PHYIN</name>
<dbReference type="PROSITE" id="PS00108">
    <property type="entry name" value="PROTEIN_KINASE_ST"/>
    <property type="match status" value="1"/>
</dbReference>
<proteinExistence type="predicted"/>
<dbReference type="Pfam" id="PF00069">
    <property type="entry name" value="Pkinase"/>
    <property type="match status" value="1"/>
</dbReference>
<evidence type="ECO:0000313" key="3">
    <source>
        <dbReference type="EMBL" id="KAF4146366.1"/>
    </source>
</evidence>
<dbReference type="FunFam" id="1.10.510.10:FF:001092">
    <property type="entry name" value="NAK/MPSK protein kinase"/>
    <property type="match status" value="1"/>
</dbReference>
<gene>
    <name evidence="3" type="ORF">GN958_ATG04391</name>
</gene>
<dbReference type="SUPFAM" id="SSF56112">
    <property type="entry name" value="Protein kinase-like (PK-like)"/>
    <property type="match status" value="1"/>
</dbReference>
<dbReference type="EMBL" id="JAACNO010000617">
    <property type="protein sequence ID" value="KAF4146366.1"/>
    <property type="molecule type" value="Genomic_DNA"/>
</dbReference>
<dbReference type="PROSITE" id="PS50011">
    <property type="entry name" value="PROTEIN_KINASE_DOM"/>
    <property type="match status" value="1"/>
</dbReference>
<keyword evidence="3" id="KW-0418">Kinase</keyword>
<organism evidence="3 4">
    <name type="scientific">Phytophthora infestans</name>
    <name type="common">Potato late blight agent</name>
    <name type="synonym">Botrytis infestans</name>
    <dbReference type="NCBI Taxonomy" id="4787"/>
    <lineage>
        <taxon>Eukaryota</taxon>
        <taxon>Sar</taxon>
        <taxon>Stramenopiles</taxon>
        <taxon>Oomycota</taxon>
        <taxon>Peronosporomycetes</taxon>
        <taxon>Peronosporales</taxon>
        <taxon>Peronosporaceae</taxon>
        <taxon>Phytophthora</taxon>
    </lineage>
</organism>
<accession>A0A8S9UZ00</accession>